<keyword evidence="1" id="KW-0378">Hydrolase</keyword>
<name>A0ACC1HVB5_9FUNG</name>
<accession>A0ACC1HVB5</accession>
<proteinExistence type="predicted"/>
<dbReference type="Proteomes" id="UP001150581">
    <property type="component" value="Unassembled WGS sequence"/>
</dbReference>
<feature type="non-terminal residue" evidence="1">
    <location>
        <position position="338"/>
    </location>
</feature>
<comment type="caution">
    <text evidence="1">The sequence shown here is derived from an EMBL/GenBank/DDBJ whole genome shotgun (WGS) entry which is preliminary data.</text>
</comment>
<protein>
    <submittedName>
        <fullName evidence="1">Pre-mRNA splicing</fullName>
        <ecNumber evidence="1">3.6.4.13</ecNumber>
    </submittedName>
</protein>
<keyword evidence="2" id="KW-1185">Reference proteome</keyword>
<organism evidence="1 2">
    <name type="scientific">Kickxella alabastrina</name>
    <dbReference type="NCBI Taxonomy" id="61397"/>
    <lineage>
        <taxon>Eukaryota</taxon>
        <taxon>Fungi</taxon>
        <taxon>Fungi incertae sedis</taxon>
        <taxon>Zoopagomycota</taxon>
        <taxon>Kickxellomycotina</taxon>
        <taxon>Kickxellomycetes</taxon>
        <taxon>Kickxellales</taxon>
        <taxon>Kickxellaceae</taxon>
        <taxon>Kickxella</taxon>
    </lineage>
</organism>
<evidence type="ECO:0000313" key="1">
    <source>
        <dbReference type="EMBL" id="KAJ1876597.1"/>
    </source>
</evidence>
<dbReference type="EC" id="3.6.4.13" evidence="1"/>
<sequence length="338" mass="38186">MAAFQQHLRSGAGDIDLLAVFARADEFRLIPVRAEERVELQRLLERVPVPVRGDTDDGPMPKVAALLQAHVARLALPGFALAADAVYVTQSAARLFRALFELSRARGWARAARCALGWCKQVERRMWLAMSPLRQFGRDCPADLLRSVERRPLPWARYLDLTEPELGELVGSPKAGRVLHRLVHLVPRLDVRAHVQPLTRSLLRFELRLTPDFVWNDAVHGSAEVFWVTVEDADGERLLHAEPLVIKRAYAAAEHLLEFTCALTEPLPPQYFVAIDSDRWIGADTRLAVSFRHLQLPDRALPPTELLDMQPLPVSELRDPEFEALYRGKLSEFNAVQT</sequence>
<reference evidence="1" key="1">
    <citation type="submission" date="2022-07" db="EMBL/GenBank/DDBJ databases">
        <title>Phylogenomic reconstructions and comparative analyses of Kickxellomycotina fungi.</title>
        <authorList>
            <person name="Reynolds N.K."/>
            <person name="Stajich J.E."/>
            <person name="Barry K."/>
            <person name="Grigoriev I.V."/>
            <person name="Crous P."/>
            <person name="Smith M.E."/>
        </authorList>
    </citation>
    <scope>NUCLEOTIDE SEQUENCE</scope>
    <source>
        <strain evidence="1">Benny 63K</strain>
    </source>
</reference>
<gene>
    <name evidence="1" type="primary">brr2_8</name>
    <name evidence="1" type="ORF">LPJ66_012283</name>
</gene>
<evidence type="ECO:0000313" key="2">
    <source>
        <dbReference type="Proteomes" id="UP001150581"/>
    </source>
</evidence>
<dbReference type="EMBL" id="JANBPG010004388">
    <property type="protein sequence ID" value="KAJ1876597.1"/>
    <property type="molecule type" value="Genomic_DNA"/>
</dbReference>